<comment type="caution">
    <text evidence="1">The sequence shown here is derived from an EMBL/GenBank/DDBJ whole genome shotgun (WGS) entry which is preliminary data.</text>
</comment>
<name>A0A9X1VNT1_9FLAO</name>
<gene>
    <name evidence="1" type="ORF">MC378_12320</name>
</gene>
<dbReference type="EMBL" id="JAKQYM010000009">
    <property type="protein sequence ID" value="MCI2229954.1"/>
    <property type="molecule type" value="Genomic_DNA"/>
</dbReference>
<evidence type="ECO:0000313" key="2">
    <source>
        <dbReference type="Proteomes" id="UP001139369"/>
    </source>
</evidence>
<keyword evidence="2" id="KW-1185">Reference proteome</keyword>
<dbReference type="Proteomes" id="UP001139369">
    <property type="component" value="Unassembled WGS sequence"/>
</dbReference>
<protein>
    <submittedName>
        <fullName evidence="1">Uncharacterized protein</fullName>
    </submittedName>
</protein>
<evidence type="ECO:0000313" key="1">
    <source>
        <dbReference type="EMBL" id="MCI2229954.1"/>
    </source>
</evidence>
<dbReference type="RefSeq" id="WP_242179065.1">
    <property type="nucleotide sequence ID" value="NZ_JAKQYM010000009.1"/>
</dbReference>
<sequence>MPKKINDFCSMGFSFFFPVFTLFAPRPANSDYHITYRYLNGDNNLKNIEYNNKRSITNILWNPSLRYQKVIISAIRNMDEIRRNLRKKDIERKKINRIVFGSKSFELIKKVVLLDVKKNEDLKRGEFQIVIFKSFYEKNEVKFIPHLIHTFTI</sequence>
<reference evidence="1" key="1">
    <citation type="submission" date="2022-02" db="EMBL/GenBank/DDBJ databases">
        <title>Polaribacter sp. MSW13, isolated from seawater.</title>
        <authorList>
            <person name="Kristyanto S."/>
            <person name="Jung J."/>
            <person name="Jeon C.O."/>
        </authorList>
    </citation>
    <scope>NUCLEOTIDE SEQUENCE</scope>
    <source>
        <strain evidence="1">MSW13</strain>
    </source>
</reference>
<proteinExistence type="predicted"/>
<dbReference type="AlphaFoldDB" id="A0A9X1VNT1"/>
<organism evidence="1 2">
    <name type="scientific">Polaribacter marinus</name>
    <dbReference type="NCBI Taxonomy" id="2916838"/>
    <lineage>
        <taxon>Bacteria</taxon>
        <taxon>Pseudomonadati</taxon>
        <taxon>Bacteroidota</taxon>
        <taxon>Flavobacteriia</taxon>
        <taxon>Flavobacteriales</taxon>
        <taxon>Flavobacteriaceae</taxon>
    </lineage>
</organism>
<accession>A0A9X1VNT1</accession>